<name>A0A7W9ZNB0_RHILE</name>
<comment type="caution">
    <text evidence="3">The sequence shown here is derived from an EMBL/GenBank/DDBJ whole genome shotgun (WGS) entry which is preliminary data.</text>
</comment>
<evidence type="ECO:0000313" key="4">
    <source>
        <dbReference type="Proteomes" id="UP000517187"/>
    </source>
</evidence>
<dbReference type="PROSITE" id="PS50110">
    <property type="entry name" value="RESPONSE_REGULATORY"/>
    <property type="match status" value="1"/>
</dbReference>
<feature type="modified residue" description="4-aspartylphosphate" evidence="1">
    <location>
        <position position="57"/>
    </location>
</feature>
<organism evidence="3 4">
    <name type="scientific">Rhizobium leguminosarum</name>
    <dbReference type="NCBI Taxonomy" id="384"/>
    <lineage>
        <taxon>Bacteria</taxon>
        <taxon>Pseudomonadati</taxon>
        <taxon>Pseudomonadota</taxon>
        <taxon>Alphaproteobacteria</taxon>
        <taxon>Hyphomicrobiales</taxon>
        <taxon>Rhizobiaceae</taxon>
        <taxon>Rhizobium/Agrobacterium group</taxon>
        <taxon>Rhizobium</taxon>
    </lineage>
</organism>
<evidence type="ECO:0000259" key="2">
    <source>
        <dbReference type="PROSITE" id="PS50110"/>
    </source>
</evidence>
<dbReference type="RefSeq" id="WP_037073605.1">
    <property type="nucleotide sequence ID" value="NZ_JACIIJ010000001.1"/>
</dbReference>
<evidence type="ECO:0000313" key="3">
    <source>
        <dbReference type="EMBL" id="MBB6219830.1"/>
    </source>
</evidence>
<dbReference type="SUPFAM" id="SSF52172">
    <property type="entry name" value="CheY-like"/>
    <property type="match status" value="1"/>
</dbReference>
<gene>
    <name evidence="3" type="ORF">GGE66_000774</name>
</gene>
<dbReference type="NCBIfam" id="NF009972">
    <property type="entry name" value="PRK13435.1-3"/>
    <property type="match status" value="1"/>
</dbReference>
<dbReference type="Proteomes" id="UP000517187">
    <property type="component" value="Unassembled WGS sequence"/>
</dbReference>
<proteinExistence type="predicted"/>
<dbReference type="Pfam" id="PF00072">
    <property type="entry name" value="Response_reg"/>
    <property type="match status" value="1"/>
</dbReference>
<evidence type="ECO:0000256" key="1">
    <source>
        <dbReference type="PROSITE-ProRule" id="PRU00169"/>
    </source>
</evidence>
<dbReference type="EMBL" id="JACIIJ010000001">
    <property type="protein sequence ID" value="MBB6219830.1"/>
    <property type="molecule type" value="Genomic_DNA"/>
</dbReference>
<dbReference type="GO" id="GO:0003677">
    <property type="term" value="F:DNA binding"/>
    <property type="evidence" value="ECO:0007669"/>
    <property type="project" value="UniProtKB-KW"/>
</dbReference>
<dbReference type="Gene3D" id="3.40.50.2300">
    <property type="match status" value="1"/>
</dbReference>
<accession>A0A7W9ZNB0</accession>
<dbReference type="GO" id="GO:0000160">
    <property type="term" value="P:phosphorelay signal transduction system"/>
    <property type="evidence" value="ECO:0007669"/>
    <property type="project" value="InterPro"/>
</dbReference>
<reference evidence="3 4" key="1">
    <citation type="submission" date="2020-08" db="EMBL/GenBank/DDBJ databases">
        <title>Genomic Encyclopedia of Type Strains, Phase IV (KMG-V): Genome sequencing to study the core and pangenomes of soil and plant-associated prokaryotes.</title>
        <authorList>
            <person name="Whitman W."/>
        </authorList>
    </citation>
    <scope>NUCLEOTIDE SEQUENCE [LARGE SCALE GENOMIC DNA]</scope>
    <source>
        <strain evidence="3 4">SEMIA 4011</strain>
    </source>
</reference>
<feature type="domain" description="Response regulatory" evidence="2">
    <location>
        <begin position="9"/>
        <end position="118"/>
    </location>
</feature>
<sequence length="148" mass="15778">MTERHMSFNVLIVEDQPLIALSLKDTVEELGHNTIGIASNMYQALLNSSDADLAFVDVNLEDGPTGPIIGRTLVDANVSVLFMTSDPGAIRGGVPGALGVIQKPVLDLDLVEALQYVADRRAGNTNVPPPRCLIEFSRVDPGASPSRL</sequence>
<dbReference type="InterPro" id="IPR011006">
    <property type="entry name" value="CheY-like_superfamily"/>
</dbReference>
<keyword evidence="3" id="KW-0238">DNA-binding</keyword>
<dbReference type="InterPro" id="IPR001789">
    <property type="entry name" value="Sig_transdc_resp-reg_receiver"/>
</dbReference>
<protein>
    <submittedName>
        <fullName evidence="3">DNA-binding NarL/FixJ family response regulator</fullName>
    </submittedName>
</protein>
<keyword evidence="1" id="KW-0597">Phosphoprotein</keyword>
<dbReference type="SMART" id="SM00448">
    <property type="entry name" value="REC"/>
    <property type="match status" value="1"/>
</dbReference>
<dbReference type="AlphaFoldDB" id="A0A7W9ZNB0"/>